<dbReference type="SUPFAM" id="SSF48557">
    <property type="entry name" value="L-aspartase-like"/>
    <property type="match status" value="1"/>
</dbReference>
<dbReference type="InterPro" id="IPR029419">
    <property type="entry name" value="Arg_succ_lyase_C"/>
</dbReference>
<evidence type="ECO:0008006" key="6">
    <source>
        <dbReference type="Google" id="ProtNLM"/>
    </source>
</evidence>
<dbReference type="InterPro" id="IPR024083">
    <property type="entry name" value="Fumarase/histidase_N"/>
</dbReference>
<dbReference type="InterPro" id="IPR022761">
    <property type="entry name" value="Fumarate_lyase_N"/>
</dbReference>
<dbReference type="InterPro" id="IPR000362">
    <property type="entry name" value="Fumarate_lyase_fam"/>
</dbReference>
<protein>
    <recommendedName>
        <fullName evidence="6">Arginosuccinase</fullName>
    </recommendedName>
</protein>
<name>A0ABD3M9I8_9STRA</name>
<proteinExistence type="inferred from homology"/>
<evidence type="ECO:0000313" key="4">
    <source>
        <dbReference type="EMBL" id="KAL3758887.1"/>
    </source>
</evidence>
<dbReference type="PRINTS" id="PR00145">
    <property type="entry name" value="ARGSUCLYASE"/>
</dbReference>
<evidence type="ECO:0000259" key="3">
    <source>
        <dbReference type="Pfam" id="PF14698"/>
    </source>
</evidence>
<dbReference type="Gene3D" id="1.10.275.10">
    <property type="entry name" value="Fumarase/aspartase (N-terminal domain)"/>
    <property type="match status" value="1"/>
</dbReference>
<dbReference type="PANTHER" id="PTHR43814:SF1">
    <property type="entry name" value="ARGININOSUCCINATE LYASE"/>
    <property type="match status" value="1"/>
</dbReference>
<reference evidence="4 5" key="1">
    <citation type="submission" date="2024-10" db="EMBL/GenBank/DDBJ databases">
        <title>Updated reference genomes for cyclostephanoid diatoms.</title>
        <authorList>
            <person name="Roberts W.R."/>
            <person name="Alverson A.J."/>
        </authorList>
    </citation>
    <scope>NUCLEOTIDE SEQUENCE [LARGE SCALE GENOMIC DNA]</scope>
    <source>
        <strain evidence="4 5">AJA232-27</strain>
    </source>
</reference>
<dbReference type="Gene3D" id="1.10.40.30">
    <property type="entry name" value="Fumarase/aspartase (C-terminal domain)"/>
    <property type="match status" value="1"/>
</dbReference>
<comment type="caution">
    <text evidence="4">The sequence shown here is derived from an EMBL/GenBank/DDBJ whole genome shotgun (WGS) entry which is preliminary data.</text>
</comment>
<dbReference type="FunFam" id="1.10.275.10:FF:000002">
    <property type="entry name" value="Argininosuccinate lyase"/>
    <property type="match status" value="1"/>
</dbReference>
<dbReference type="FunFam" id="1.20.200.10:FF:000015">
    <property type="entry name" value="argininosuccinate lyase isoform X2"/>
    <property type="match status" value="1"/>
</dbReference>
<comment type="similarity">
    <text evidence="1">Belongs to the lyase 1 family. Argininosuccinate lyase subfamily.</text>
</comment>
<evidence type="ECO:0000313" key="5">
    <source>
        <dbReference type="Proteomes" id="UP001530293"/>
    </source>
</evidence>
<evidence type="ECO:0000259" key="2">
    <source>
        <dbReference type="Pfam" id="PF00206"/>
    </source>
</evidence>
<dbReference type="InterPro" id="IPR008948">
    <property type="entry name" value="L-Aspartase-like"/>
</dbReference>
<dbReference type="PANTHER" id="PTHR43814">
    <property type="entry name" value="ARGININOSUCCINATE LYASE"/>
    <property type="match status" value="1"/>
</dbReference>
<dbReference type="PRINTS" id="PR00149">
    <property type="entry name" value="FUMRATELYASE"/>
</dbReference>
<dbReference type="Pfam" id="PF00206">
    <property type="entry name" value="Lyase_1"/>
    <property type="match status" value="1"/>
</dbReference>
<accession>A0ABD3M9I8</accession>
<dbReference type="Gene3D" id="1.20.200.10">
    <property type="entry name" value="Fumarase/aspartase (Central domain)"/>
    <property type="match status" value="1"/>
</dbReference>
<dbReference type="InterPro" id="IPR020557">
    <property type="entry name" value="Fumarate_lyase_CS"/>
</dbReference>
<dbReference type="FunFam" id="1.10.40.30:FF:000001">
    <property type="entry name" value="Argininosuccinate lyase"/>
    <property type="match status" value="1"/>
</dbReference>
<evidence type="ECO:0000256" key="1">
    <source>
        <dbReference type="ARBA" id="ARBA00010755"/>
    </source>
</evidence>
<dbReference type="CDD" id="cd01359">
    <property type="entry name" value="Argininosuccinate_lyase"/>
    <property type="match status" value="1"/>
</dbReference>
<gene>
    <name evidence="4" type="ORF">ACHAWU_003159</name>
</gene>
<dbReference type="EMBL" id="JALLBG020000216">
    <property type="protein sequence ID" value="KAL3758887.1"/>
    <property type="molecule type" value="Genomic_DNA"/>
</dbReference>
<dbReference type="HAMAP" id="MF_00006">
    <property type="entry name" value="Arg_succ_lyase"/>
    <property type="match status" value="1"/>
</dbReference>
<dbReference type="Pfam" id="PF14698">
    <property type="entry name" value="ASL_C2"/>
    <property type="match status" value="1"/>
</dbReference>
<keyword evidence="5" id="KW-1185">Reference proteome</keyword>
<dbReference type="AlphaFoldDB" id="A0ABD3M9I8"/>
<organism evidence="4 5">
    <name type="scientific">Discostella pseudostelligera</name>
    <dbReference type="NCBI Taxonomy" id="259834"/>
    <lineage>
        <taxon>Eukaryota</taxon>
        <taxon>Sar</taxon>
        <taxon>Stramenopiles</taxon>
        <taxon>Ochrophyta</taxon>
        <taxon>Bacillariophyta</taxon>
        <taxon>Coscinodiscophyceae</taxon>
        <taxon>Thalassiosirophycidae</taxon>
        <taxon>Stephanodiscales</taxon>
        <taxon>Stephanodiscaceae</taxon>
        <taxon>Discostella</taxon>
    </lineage>
</organism>
<sequence>MVSFDGIAISDEMTPNNNTLTRSRRLRARHNDDTSYWRTKEHQRAFLAAHSALNGKLAYETNGYSNSRRNTAYDYDIDDDDYYDLELAMIQSGDEEKGEETRAYVTKSSLAIRGGLIRLPTDNVRLVCDPMLQPGILSIETRQHTTTKAGDERLPGGYANFGNSKKHGDSYRIPCGMYYCCHVTTGGDHVGIGVAVAILMWSQDIRGSIAYAKATQRVGILTIEERDAIISGLEAVHSEWAAGTFELKPGDEDIHTANERRLTELIGPLVGGKLHTGRSRNDQVATDTRLWLVDAQRDLLKDMATLLEVTSSFAQRHIDVLMAGYTHLQPAQPIRLSHWLMSHAAAFERDAQRLQELIPRTNVCPLGSGALAGNAFGVDREFLAAELGFVGVTRNSIDSVCDRDFVAEFLMWHSLLLVHLSQFAEDVIINNMLRCVDVDDAYATGSSLMPQKKNPDALELLRGKAGVAIGRSVGIMATLKGLPRAYNKDLQEDKVPLFDAVDCVKDCLAIATGVIATMRPNPAMLMKALCPEMLATDLADYLVRKGVPFRETHHISGACVRLAEEQGISIDTLTFEQLQQIDSRFDEDVMQVWDYETSVERKCSTGGTSKARVLEQIEQCLAFAKSL</sequence>
<dbReference type="InterPro" id="IPR009049">
    <property type="entry name" value="Argininosuccinate_lyase"/>
</dbReference>
<dbReference type="PROSITE" id="PS00163">
    <property type="entry name" value="FUMARATE_LYASES"/>
    <property type="match status" value="1"/>
</dbReference>
<feature type="domain" description="Fumarate lyase N-terminal" evidence="2">
    <location>
        <begin position="199"/>
        <end position="470"/>
    </location>
</feature>
<dbReference type="Proteomes" id="UP001530293">
    <property type="component" value="Unassembled WGS sequence"/>
</dbReference>
<feature type="domain" description="Argininosuccinate lyase C-terminal" evidence="3">
    <location>
        <begin position="533"/>
        <end position="600"/>
    </location>
</feature>
<dbReference type="NCBIfam" id="TIGR00838">
    <property type="entry name" value="argH"/>
    <property type="match status" value="1"/>
</dbReference>